<evidence type="ECO:0000256" key="1">
    <source>
        <dbReference type="SAM" id="MobiDB-lite"/>
    </source>
</evidence>
<proteinExistence type="predicted"/>
<gene>
    <name evidence="2" type="ORF">SFRICE_014704</name>
</gene>
<name>A0A2H1V7R9_SPOFR</name>
<protein>
    <submittedName>
        <fullName evidence="2">SFRICE_014704</fullName>
    </submittedName>
</protein>
<dbReference type="AlphaFoldDB" id="A0A2H1V7R9"/>
<evidence type="ECO:0000313" key="2">
    <source>
        <dbReference type="EMBL" id="SOQ36849.1"/>
    </source>
</evidence>
<sequence>MQLNTVYRNFKPVNGQTDHLLVSNRHHPWTETPGALQVHCWPFGGKEFKGCWETGIGKTRLPHYTNQTFITPLHQAHQVYELPAMIPGSLATKARTACKRICGTFTREESQILQQQQRAALVHLCIKENNRGCSGRPSEPAAQAHTAQSSSTADRRERIFTRRLSYHIYSFFLQVKSSLGVKVLQCQ</sequence>
<feature type="region of interest" description="Disordered" evidence="1">
    <location>
        <begin position="134"/>
        <end position="154"/>
    </location>
</feature>
<accession>A0A2H1V7R9</accession>
<feature type="compositionally biased region" description="Low complexity" evidence="1">
    <location>
        <begin position="141"/>
        <end position="152"/>
    </location>
</feature>
<dbReference type="EMBL" id="ODYU01001097">
    <property type="protein sequence ID" value="SOQ36849.1"/>
    <property type="molecule type" value="Genomic_DNA"/>
</dbReference>
<reference evidence="2" key="1">
    <citation type="submission" date="2016-07" db="EMBL/GenBank/DDBJ databases">
        <authorList>
            <person name="Bretaudeau A."/>
        </authorList>
    </citation>
    <scope>NUCLEOTIDE SEQUENCE</scope>
    <source>
        <strain evidence="2">Rice</strain>
        <tissue evidence="2">Whole body</tissue>
    </source>
</reference>
<organism evidence="2">
    <name type="scientific">Spodoptera frugiperda</name>
    <name type="common">Fall armyworm</name>
    <dbReference type="NCBI Taxonomy" id="7108"/>
    <lineage>
        <taxon>Eukaryota</taxon>
        <taxon>Metazoa</taxon>
        <taxon>Ecdysozoa</taxon>
        <taxon>Arthropoda</taxon>
        <taxon>Hexapoda</taxon>
        <taxon>Insecta</taxon>
        <taxon>Pterygota</taxon>
        <taxon>Neoptera</taxon>
        <taxon>Endopterygota</taxon>
        <taxon>Lepidoptera</taxon>
        <taxon>Glossata</taxon>
        <taxon>Ditrysia</taxon>
        <taxon>Noctuoidea</taxon>
        <taxon>Noctuidae</taxon>
        <taxon>Amphipyrinae</taxon>
        <taxon>Spodoptera</taxon>
    </lineage>
</organism>